<feature type="transmembrane region" description="Helical" evidence="1">
    <location>
        <begin position="154"/>
        <end position="175"/>
    </location>
</feature>
<dbReference type="RefSeq" id="WP_422918123.1">
    <property type="nucleotide sequence ID" value="NZ_JAMZEJ010000001.1"/>
</dbReference>
<sequence>MDNGGVCLNCGATLHGPWCSRCGQKADHSRSIRHLAVELGETLTHADSRLWHTLRGLLFAPGRLTREFLDGRRAGQIPPLRLFLVTLFVLFGTNALFSHAPHFAEMAPQDRAAAGKVIGQIAFPHAPWLSAWFRGRLMLALDRPEGVVEAMREWIERITLLMPPIYALLLRVLFIRRPFSLFDHAVFALHSLSFACIVFTAMVLTSGLLSGVASPLLLLCLPVQTFRHLRGAYGIGTGSTLLRMVPLVIGLAAAALMLSFLLALLSLEFGTHEEAPASQIKIIQND</sequence>
<name>A0ABT1VSR1_9PROT</name>
<dbReference type="Proteomes" id="UP001524547">
    <property type="component" value="Unassembled WGS sequence"/>
</dbReference>
<accession>A0ABT1VSR1</accession>
<reference evidence="2 3" key="1">
    <citation type="submission" date="2022-06" db="EMBL/GenBank/DDBJ databases">
        <title>Rhizosaccharibacter gen. nov. sp. nov. KSS12, endophytic bacteria isolated from sugarcane.</title>
        <authorList>
            <person name="Pitiwittayakul N."/>
        </authorList>
    </citation>
    <scope>NUCLEOTIDE SEQUENCE [LARGE SCALE GENOMIC DNA]</scope>
    <source>
        <strain evidence="2 3">KSS12</strain>
    </source>
</reference>
<proteinExistence type="predicted"/>
<feature type="transmembrane region" description="Helical" evidence="1">
    <location>
        <begin position="82"/>
        <end position="100"/>
    </location>
</feature>
<dbReference type="InterPro" id="IPR022134">
    <property type="entry name" value="DUF3667"/>
</dbReference>
<dbReference type="Pfam" id="PF12412">
    <property type="entry name" value="DUF3667"/>
    <property type="match status" value="1"/>
</dbReference>
<feature type="transmembrane region" description="Helical" evidence="1">
    <location>
        <begin position="187"/>
        <end position="220"/>
    </location>
</feature>
<evidence type="ECO:0000256" key="1">
    <source>
        <dbReference type="SAM" id="Phobius"/>
    </source>
</evidence>
<evidence type="ECO:0000313" key="2">
    <source>
        <dbReference type="EMBL" id="MCQ8239380.1"/>
    </source>
</evidence>
<keyword evidence="1" id="KW-1133">Transmembrane helix</keyword>
<keyword evidence="1" id="KW-0812">Transmembrane</keyword>
<keyword evidence="3" id="KW-1185">Reference proteome</keyword>
<keyword evidence="1" id="KW-0472">Membrane</keyword>
<evidence type="ECO:0000313" key="3">
    <source>
        <dbReference type="Proteomes" id="UP001524547"/>
    </source>
</evidence>
<gene>
    <name evidence="2" type="ORF">NFI88_00810</name>
</gene>
<protein>
    <submittedName>
        <fullName evidence="2">DUF3667 domain-containing protein</fullName>
    </submittedName>
</protein>
<comment type="caution">
    <text evidence="2">The sequence shown here is derived from an EMBL/GenBank/DDBJ whole genome shotgun (WGS) entry which is preliminary data.</text>
</comment>
<organism evidence="2 3">
    <name type="scientific">Rhizosaccharibacter radicis</name>
    <dbReference type="NCBI Taxonomy" id="2782605"/>
    <lineage>
        <taxon>Bacteria</taxon>
        <taxon>Pseudomonadati</taxon>
        <taxon>Pseudomonadota</taxon>
        <taxon>Alphaproteobacteria</taxon>
        <taxon>Acetobacterales</taxon>
        <taxon>Acetobacteraceae</taxon>
        <taxon>Rhizosaccharibacter</taxon>
    </lineage>
</organism>
<dbReference type="EMBL" id="JAMZEJ010000001">
    <property type="protein sequence ID" value="MCQ8239380.1"/>
    <property type="molecule type" value="Genomic_DNA"/>
</dbReference>
<feature type="transmembrane region" description="Helical" evidence="1">
    <location>
        <begin position="241"/>
        <end position="265"/>
    </location>
</feature>